<dbReference type="RefSeq" id="YP_009819719.1">
    <property type="nucleotide sequence ID" value="NC_048152.1"/>
</dbReference>
<evidence type="ECO:0000313" key="1">
    <source>
        <dbReference type="EMBL" id="QAY16158.1"/>
    </source>
</evidence>
<protein>
    <submittedName>
        <fullName evidence="1">Exonuclease</fullName>
    </submittedName>
</protein>
<evidence type="ECO:0000313" key="2">
    <source>
        <dbReference type="Proteomes" id="UP000289206"/>
    </source>
</evidence>
<dbReference type="GO" id="GO:0004527">
    <property type="term" value="F:exonuclease activity"/>
    <property type="evidence" value="ECO:0007669"/>
    <property type="project" value="UniProtKB-KW"/>
</dbReference>
<keyword evidence="1" id="KW-0378">Hydrolase</keyword>
<dbReference type="GeneID" id="55011137"/>
<gene>
    <name evidence="1" type="primary">46</name>
    <name evidence="1" type="ORF">SEA_SONALI_46</name>
</gene>
<accession>A0A411CQG1</accession>
<dbReference type="Proteomes" id="UP000289206">
    <property type="component" value="Segment"/>
</dbReference>
<proteinExistence type="predicted"/>
<keyword evidence="2" id="KW-1185">Reference proteome</keyword>
<keyword evidence="1" id="KW-0540">Nuclease</keyword>
<name>A0A411CQG1_9CAUD</name>
<dbReference type="KEGG" id="vg:55011137"/>
<organism evidence="1 2">
    <name type="scientific">Arthrobacter phage Sonali</name>
    <dbReference type="NCBI Taxonomy" id="2510495"/>
    <lineage>
        <taxon>Viruses</taxon>
        <taxon>Duplodnaviria</taxon>
        <taxon>Heunggongvirae</taxon>
        <taxon>Uroviricota</taxon>
        <taxon>Caudoviricetes</taxon>
        <taxon>Sonalivirus</taxon>
        <taxon>Sonalivirus sonali</taxon>
    </lineage>
</organism>
<sequence length="290" mass="32534">MSLVFNAASHRYKLDGKPVRGVTGLIDGGLAKPQLVRWAPKHVAEFVEKNWDQVEAWRHDPSVDLVKRLKFLPENFKREAGDRGSIIHDAVEQVLHTGSADVPEEHLPEVNALLDLYEEWDIRPLEMTLADGRKTLMVEKSVGNRSYWYAGRFDLIATVGKLGGAVCQVDTKSSNGVYGSMSMQLAAYRKAEFWVDDSDPDTEYPMPEIERNLIAHVKRTKGEDGEPDTVTAGLQAVSGGFPYSAEQSRRDMDESFREFLWAASLAKTSGARDKRIWPVNPTTNHFKETA</sequence>
<dbReference type="EMBL" id="MK411746">
    <property type="protein sequence ID" value="QAY16158.1"/>
    <property type="molecule type" value="Genomic_DNA"/>
</dbReference>
<reference evidence="1 2" key="1">
    <citation type="submission" date="2019-01" db="EMBL/GenBank/DDBJ databases">
        <authorList>
            <person name="Adair T.L."/>
            <person name="Lucas L.G."/>
            <person name="Young A.M."/>
            <person name="Antrich S.C."/>
            <person name="Baird A.G."/>
            <person name="Dunn E.L."/>
            <person name="Fernandes B.I."/>
            <person name="Fraley E.G."/>
            <person name="Ghanem A.X."/>
            <person name="Gilbert M.G."/>
            <person name="Morris T.B."/>
            <person name="Nortch B.D."/>
            <person name="Overcash M.E."/>
            <person name="Pavleszek K.E."/>
            <person name="Pellegrini L.I.O."/>
            <person name="Pham L.T."/>
            <person name="Rule L.S."/>
            <person name="Schultz E.M."/>
            <person name="Smith J."/>
            <person name="Thong B.J."/>
            <person name="Turner H.A."/>
            <person name="Walker G."/>
            <person name="Whitaker Z.J."/>
            <person name="Wilsey R.N."/>
            <person name="Yanney R.L."/>
            <person name="Klyczek K."/>
            <person name="Garlena R.A."/>
            <person name="Russell D.A."/>
            <person name="Pope W.H."/>
            <person name="Jacobs-Sera D."/>
            <person name="Hatfull G.F."/>
        </authorList>
    </citation>
    <scope>NUCLEOTIDE SEQUENCE [LARGE SCALE GENOMIC DNA]</scope>
</reference>
<keyword evidence="1" id="KW-0269">Exonuclease</keyword>